<accession>A0AAD6TRR2</accession>
<dbReference type="EMBL" id="JARJCN010000094">
    <property type="protein sequence ID" value="KAJ7075491.1"/>
    <property type="molecule type" value="Genomic_DNA"/>
</dbReference>
<feature type="region of interest" description="Disordered" evidence="1">
    <location>
        <begin position="147"/>
        <end position="177"/>
    </location>
</feature>
<organism evidence="2 3">
    <name type="scientific">Mycena belliarum</name>
    <dbReference type="NCBI Taxonomy" id="1033014"/>
    <lineage>
        <taxon>Eukaryota</taxon>
        <taxon>Fungi</taxon>
        <taxon>Dikarya</taxon>
        <taxon>Basidiomycota</taxon>
        <taxon>Agaricomycotina</taxon>
        <taxon>Agaricomycetes</taxon>
        <taxon>Agaricomycetidae</taxon>
        <taxon>Agaricales</taxon>
        <taxon>Marasmiineae</taxon>
        <taxon>Mycenaceae</taxon>
        <taxon>Mycena</taxon>
    </lineage>
</organism>
<feature type="region of interest" description="Disordered" evidence="1">
    <location>
        <begin position="383"/>
        <end position="443"/>
    </location>
</feature>
<evidence type="ECO:0000256" key="1">
    <source>
        <dbReference type="SAM" id="MobiDB-lite"/>
    </source>
</evidence>
<dbReference type="Proteomes" id="UP001222325">
    <property type="component" value="Unassembled WGS sequence"/>
</dbReference>
<feature type="region of interest" description="Disordered" evidence="1">
    <location>
        <begin position="520"/>
        <end position="542"/>
    </location>
</feature>
<sequence length="582" mass="63313">MLRATCVRAYADGANGRDALMGGVDGRRYETLLTNALLATRNLKPARSVRASESPSPPAIRARNPRNPPPRRTHGCAASESRALSSSCPIARPHPHTRLSELMLLTLRALPFYRLNNRMGGTLHYFCTHDDEYKRLLYFSRALPPTLARSQPPSRTETLKKLKGARSRGGDAPPAHKEMCYGEGTVRGGRAPAFFAVHLAIQSRFSFQPKCRKRITCRFVPKSTSPSRSALCPPSVSSRPFHLRDRARSEGFTPRSPPLRTLPAAVLAACRWERQLSLQGFVSRASRDAGVLVRPAHAEQCTGLPSEVSAARHKRMRPSVVLVSPTSNAAVSSPSCTRALAYHAEDRDLVPYEPHAIHQRHLAPALAALARHADFAAAIPFTPLARPPARRPGPRVSPPAPTPCPPFRPPPSRARHANPRAARTDSPANPRVASVPPSAQGSVGAAAALIPRPVATLSRAAEVYASRSSRIRSTPLSAEEDEAQAFDMKDGGGRRTVELAHLPRHSALLDAAHRSRNETLRMDDDYARRDSLTARSPSRGLPCAPDSLTAHESAALHLAQVLDALPNILRAEWRERAAAQNV</sequence>
<evidence type="ECO:0000313" key="3">
    <source>
        <dbReference type="Proteomes" id="UP001222325"/>
    </source>
</evidence>
<reference evidence="2" key="1">
    <citation type="submission" date="2023-03" db="EMBL/GenBank/DDBJ databases">
        <title>Massive genome expansion in bonnet fungi (Mycena s.s.) driven by repeated elements and novel gene families across ecological guilds.</title>
        <authorList>
            <consortium name="Lawrence Berkeley National Laboratory"/>
            <person name="Harder C.B."/>
            <person name="Miyauchi S."/>
            <person name="Viragh M."/>
            <person name="Kuo A."/>
            <person name="Thoen E."/>
            <person name="Andreopoulos B."/>
            <person name="Lu D."/>
            <person name="Skrede I."/>
            <person name="Drula E."/>
            <person name="Henrissat B."/>
            <person name="Morin E."/>
            <person name="Kohler A."/>
            <person name="Barry K."/>
            <person name="LaButti K."/>
            <person name="Morin E."/>
            <person name="Salamov A."/>
            <person name="Lipzen A."/>
            <person name="Mereny Z."/>
            <person name="Hegedus B."/>
            <person name="Baldrian P."/>
            <person name="Stursova M."/>
            <person name="Weitz H."/>
            <person name="Taylor A."/>
            <person name="Grigoriev I.V."/>
            <person name="Nagy L.G."/>
            <person name="Martin F."/>
            <person name="Kauserud H."/>
        </authorList>
    </citation>
    <scope>NUCLEOTIDE SEQUENCE</scope>
    <source>
        <strain evidence="2">CBHHK173m</strain>
    </source>
</reference>
<evidence type="ECO:0000313" key="2">
    <source>
        <dbReference type="EMBL" id="KAJ7075491.1"/>
    </source>
</evidence>
<gene>
    <name evidence="2" type="ORF">B0H15DRAFT_1010557</name>
</gene>
<feature type="compositionally biased region" description="Basic and acidic residues" evidence="1">
    <location>
        <begin position="520"/>
        <end position="532"/>
    </location>
</feature>
<keyword evidence="3" id="KW-1185">Reference proteome</keyword>
<protein>
    <submittedName>
        <fullName evidence="2">Uncharacterized protein</fullName>
    </submittedName>
</protein>
<feature type="compositionally biased region" description="Pro residues" evidence="1">
    <location>
        <begin position="395"/>
        <end position="412"/>
    </location>
</feature>
<proteinExistence type="predicted"/>
<comment type="caution">
    <text evidence="2">The sequence shown here is derived from an EMBL/GenBank/DDBJ whole genome shotgun (WGS) entry which is preliminary data.</text>
</comment>
<dbReference type="AlphaFoldDB" id="A0AAD6TRR2"/>
<feature type="region of interest" description="Disordered" evidence="1">
    <location>
        <begin position="44"/>
        <end position="79"/>
    </location>
</feature>
<name>A0AAD6TRR2_9AGAR</name>